<evidence type="ECO:0000256" key="1">
    <source>
        <dbReference type="SAM" id="MobiDB-lite"/>
    </source>
</evidence>
<comment type="caution">
    <text evidence="2">The sequence shown here is derived from an EMBL/GenBank/DDBJ whole genome shotgun (WGS) entry which is preliminary data.</text>
</comment>
<gene>
    <name evidence="2" type="ORF">IWQ62_004048</name>
</gene>
<evidence type="ECO:0000313" key="2">
    <source>
        <dbReference type="EMBL" id="KAJ1960924.1"/>
    </source>
</evidence>
<feature type="non-terminal residue" evidence="2">
    <location>
        <position position="197"/>
    </location>
</feature>
<feature type="compositionally biased region" description="Acidic residues" evidence="1">
    <location>
        <begin position="114"/>
        <end position="127"/>
    </location>
</feature>
<accession>A0A9W8E6I0</accession>
<dbReference type="EMBL" id="JANBPY010001239">
    <property type="protein sequence ID" value="KAJ1960924.1"/>
    <property type="molecule type" value="Genomic_DNA"/>
</dbReference>
<protein>
    <submittedName>
        <fullName evidence="2">Uncharacterized protein</fullName>
    </submittedName>
</protein>
<dbReference type="Proteomes" id="UP001150925">
    <property type="component" value="Unassembled WGS sequence"/>
</dbReference>
<feature type="compositionally biased region" description="Low complexity" evidence="1">
    <location>
        <begin position="19"/>
        <end position="52"/>
    </location>
</feature>
<proteinExistence type="predicted"/>
<sequence>MTPPKRRGRPPKKPRGAATTSSPSSLRTPLRQRSNATLSPSPSPTTRLSNTRKGPPVIVVPLRQTTLFSTRLRRTPERPKPPVFDKSSPEISSESEDSEAFVPSNESKKSTDNDTSEDDTESAADEVELIKEESSDSKAVAKSKKTPKPSTSQITLEEYIASRPRGRPPKHLAEAYKAHLLRTKVSPQKPVIKKKKE</sequence>
<dbReference type="AlphaFoldDB" id="A0A9W8E6I0"/>
<feature type="region of interest" description="Disordered" evidence="1">
    <location>
        <begin position="1"/>
        <end position="169"/>
    </location>
</feature>
<feature type="compositionally biased region" description="Basic residues" evidence="1">
    <location>
        <begin position="1"/>
        <end position="15"/>
    </location>
</feature>
<organism evidence="2 3">
    <name type="scientific">Dispira parvispora</name>
    <dbReference type="NCBI Taxonomy" id="1520584"/>
    <lineage>
        <taxon>Eukaryota</taxon>
        <taxon>Fungi</taxon>
        <taxon>Fungi incertae sedis</taxon>
        <taxon>Zoopagomycota</taxon>
        <taxon>Kickxellomycotina</taxon>
        <taxon>Dimargaritomycetes</taxon>
        <taxon>Dimargaritales</taxon>
        <taxon>Dimargaritaceae</taxon>
        <taxon>Dispira</taxon>
    </lineage>
</organism>
<name>A0A9W8E6I0_9FUNG</name>
<keyword evidence="3" id="KW-1185">Reference proteome</keyword>
<reference evidence="2" key="1">
    <citation type="submission" date="2022-07" db="EMBL/GenBank/DDBJ databases">
        <title>Phylogenomic reconstructions and comparative analyses of Kickxellomycotina fungi.</title>
        <authorList>
            <person name="Reynolds N.K."/>
            <person name="Stajich J.E."/>
            <person name="Barry K."/>
            <person name="Grigoriev I.V."/>
            <person name="Crous P."/>
            <person name="Smith M.E."/>
        </authorList>
    </citation>
    <scope>NUCLEOTIDE SEQUENCE</scope>
    <source>
        <strain evidence="2">RSA 1196</strain>
    </source>
</reference>
<evidence type="ECO:0000313" key="3">
    <source>
        <dbReference type="Proteomes" id="UP001150925"/>
    </source>
</evidence>